<dbReference type="GO" id="GO:0016787">
    <property type="term" value="F:hydrolase activity"/>
    <property type="evidence" value="ECO:0007669"/>
    <property type="project" value="UniProtKB-KW"/>
</dbReference>
<evidence type="ECO:0000256" key="3">
    <source>
        <dbReference type="ARBA" id="ARBA00022759"/>
    </source>
</evidence>
<dbReference type="Gene3D" id="1.20.120.920">
    <property type="entry name" value="CRISPR-associated endonuclease Cas1, C-terminal domain"/>
    <property type="match status" value="1"/>
</dbReference>
<dbReference type="KEGG" id="chya:V22_07890"/>
<evidence type="ECO:0000256" key="4">
    <source>
        <dbReference type="ARBA" id="ARBA00022801"/>
    </source>
</evidence>
<dbReference type="OrthoDB" id="9803119at2"/>
<keyword evidence="3 10" id="KW-0255">Endonuclease</keyword>
<keyword evidence="8 10" id="KW-0464">Manganese</keyword>
<evidence type="ECO:0000313" key="12">
    <source>
        <dbReference type="Proteomes" id="UP000319976"/>
    </source>
</evidence>
<dbReference type="PANTHER" id="PTHR34353">
    <property type="entry name" value="CRISPR-ASSOCIATED ENDONUCLEASE CAS1 1"/>
    <property type="match status" value="1"/>
</dbReference>
<keyword evidence="1 10" id="KW-0540">Nuclease</keyword>
<evidence type="ECO:0000256" key="1">
    <source>
        <dbReference type="ARBA" id="ARBA00022722"/>
    </source>
</evidence>
<protein>
    <recommendedName>
        <fullName evidence="10">CRISPR-associated endonuclease Cas1</fullName>
        <ecNumber evidence="10">3.1.-.-</ecNumber>
    </recommendedName>
</protein>
<evidence type="ECO:0000256" key="8">
    <source>
        <dbReference type="ARBA" id="ARBA00023211"/>
    </source>
</evidence>
<accession>A0A517T5A7</accession>
<dbReference type="GO" id="GO:0043571">
    <property type="term" value="P:maintenance of CRISPR repeat elements"/>
    <property type="evidence" value="ECO:0007669"/>
    <property type="project" value="UniProtKB-UniRule"/>
</dbReference>
<evidence type="ECO:0000256" key="6">
    <source>
        <dbReference type="ARBA" id="ARBA00023118"/>
    </source>
</evidence>
<comment type="cofactor">
    <cofactor evidence="10">
        <name>Mg(2+)</name>
        <dbReference type="ChEBI" id="CHEBI:18420"/>
    </cofactor>
    <cofactor evidence="10">
        <name>Mn(2+)</name>
        <dbReference type="ChEBI" id="CHEBI:29035"/>
    </cofactor>
</comment>
<dbReference type="InterPro" id="IPR002729">
    <property type="entry name" value="CRISPR-assoc_Cas1"/>
</dbReference>
<dbReference type="GO" id="GO:0051607">
    <property type="term" value="P:defense response to virus"/>
    <property type="evidence" value="ECO:0007669"/>
    <property type="project" value="UniProtKB-UniRule"/>
</dbReference>
<dbReference type="NCBIfam" id="TIGR00287">
    <property type="entry name" value="cas1"/>
    <property type="match status" value="1"/>
</dbReference>
<evidence type="ECO:0000256" key="2">
    <source>
        <dbReference type="ARBA" id="ARBA00022723"/>
    </source>
</evidence>
<keyword evidence="2 10" id="KW-0479">Metal-binding</keyword>
<dbReference type="PANTHER" id="PTHR34353:SF2">
    <property type="entry name" value="CRISPR-ASSOCIATED ENDONUCLEASE CAS1 1"/>
    <property type="match status" value="1"/>
</dbReference>
<keyword evidence="12" id="KW-1185">Reference proteome</keyword>
<sequence>MQNRILDIAEQPARLALHGGLLELKCGERAPFRVRPEEVGVVLLAHPQISITQPVLSALTAAGGVLLTCDERRMPAGMMLPVDGHFTQTERFAKQAASKLPLRKRLWQQIVRTKIRGQAEVLEEIFGEDAGMRALIPQVGSGDPSNVEARAARKYWPLLFDDDGFRRDRDRNDQNRLLNYGYAVLRAITARAICAVGLHPSVGLHHKNRYNAFCLADDLMEPFRPVVDLVVARHVEGGGDTELDSQSRQLLIGSLLGRCIVEGKQLTLFDSLAELSSSLVRVIDAGSGSLTLPERLWHASGQPD</sequence>
<dbReference type="InterPro" id="IPR042206">
    <property type="entry name" value="CRISPR-assoc_Cas1_C"/>
</dbReference>
<dbReference type="NCBIfam" id="TIGR03639">
    <property type="entry name" value="cas1_NMENI"/>
    <property type="match status" value="1"/>
</dbReference>
<proteinExistence type="inferred from homology"/>
<dbReference type="HAMAP" id="MF_01470">
    <property type="entry name" value="Cas1"/>
    <property type="match status" value="1"/>
</dbReference>
<evidence type="ECO:0000256" key="7">
    <source>
        <dbReference type="ARBA" id="ARBA00023125"/>
    </source>
</evidence>
<evidence type="ECO:0000256" key="9">
    <source>
        <dbReference type="ARBA" id="ARBA00038592"/>
    </source>
</evidence>
<organism evidence="11 12">
    <name type="scientific">Calycomorphotria hydatis</name>
    <dbReference type="NCBI Taxonomy" id="2528027"/>
    <lineage>
        <taxon>Bacteria</taxon>
        <taxon>Pseudomonadati</taxon>
        <taxon>Planctomycetota</taxon>
        <taxon>Planctomycetia</taxon>
        <taxon>Planctomycetales</taxon>
        <taxon>Planctomycetaceae</taxon>
        <taxon>Calycomorphotria</taxon>
    </lineage>
</organism>
<dbReference type="AlphaFoldDB" id="A0A517T5A7"/>
<keyword evidence="6 10" id="KW-0051">Antiviral defense</keyword>
<keyword evidence="5 10" id="KW-0460">Magnesium</keyword>
<comment type="subunit">
    <text evidence="9 10">Homodimer, forms a heterotetramer with a Cas2 homodimer.</text>
</comment>
<gene>
    <name evidence="11" type="primary">cas1_1</name>
    <name evidence="10" type="synonym">cas1</name>
    <name evidence="11" type="ORF">V22_07890</name>
</gene>
<comment type="similarity">
    <text evidence="10">Belongs to the CRISPR-associated endonuclease Cas1 family.</text>
</comment>
<feature type="binding site" evidence="10">
    <location>
        <position position="221"/>
    </location>
    <ligand>
        <name>Mn(2+)</name>
        <dbReference type="ChEBI" id="CHEBI:29035"/>
    </ligand>
</feature>
<dbReference type="Pfam" id="PF01867">
    <property type="entry name" value="Cas_Cas1"/>
    <property type="match status" value="1"/>
</dbReference>
<dbReference type="Proteomes" id="UP000319976">
    <property type="component" value="Chromosome"/>
</dbReference>
<keyword evidence="7 10" id="KW-0238">DNA-binding</keyword>
<comment type="function">
    <text evidence="10">CRISPR (clustered regularly interspaced short palindromic repeat), is an adaptive immune system that provides protection against mobile genetic elements (viruses, transposable elements and conjugative plasmids). CRISPR clusters contain spacers, sequences complementary to antecedent mobile elements, and target invading nucleic acids. CRISPR clusters are transcribed and processed into CRISPR RNA (crRNA). Acts as a dsDNA endonuclease. Involved in the integration of spacer DNA into the CRISPR cassette.</text>
</comment>
<evidence type="ECO:0000256" key="10">
    <source>
        <dbReference type="HAMAP-Rule" id="MF_01470"/>
    </source>
</evidence>
<keyword evidence="4 10" id="KW-0378">Hydrolase</keyword>
<evidence type="ECO:0000313" key="11">
    <source>
        <dbReference type="EMBL" id="QDT63565.1"/>
    </source>
</evidence>
<evidence type="ECO:0000256" key="5">
    <source>
        <dbReference type="ARBA" id="ARBA00022842"/>
    </source>
</evidence>
<dbReference type="EMBL" id="CP036316">
    <property type="protein sequence ID" value="QDT63565.1"/>
    <property type="molecule type" value="Genomic_DNA"/>
</dbReference>
<reference evidence="11 12" key="1">
    <citation type="submission" date="2019-02" db="EMBL/GenBank/DDBJ databases">
        <title>Deep-cultivation of Planctomycetes and their phenomic and genomic characterization uncovers novel biology.</title>
        <authorList>
            <person name="Wiegand S."/>
            <person name="Jogler M."/>
            <person name="Boedeker C."/>
            <person name="Pinto D."/>
            <person name="Vollmers J."/>
            <person name="Rivas-Marin E."/>
            <person name="Kohn T."/>
            <person name="Peeters S.H."/>
            <person name="Heuer A."/>
            <person name="Rast P."/>
            <person name="Oberbeckmann S."/>
            <person name="Bunk B."/>
            <person name="Jeske O."/>
            <person name="Meyerdierks A."/>
            <person name="Storesund J.E."/>
            <person name="Kallscheuer N."/>
            <person name="Luecker S."/>
            <person name="Lage O.M."/>
            <person name="Pohl T."/>
            <person name="Merkel B.J."/>
            <person name="Hornburger P."/>
            <person name="Mueller R.-W."/>
            <person name="Bruemmer F."/>
            <person name="Labrenz M."/>
            <person name="Spormann A.M."/>
            <person name="Op den Camp H."/>
            <person name="Overmann J."/>
            <person name="Amann R."/>
            <person name="Jetten M.S.M."/>
            <person name="Mascher T."/>
            <person name="Medema M.H."/>
            <person name="Devos D.P."/>
            <person name="Kaster A.-K."/>
            <person name="Ovreas L."/>
            <person name="Rohde M."/>
            <person name="Galperin M.Y."/>
            <person name="Jogler C."/>
        </authorList>
    </citation>
    <scope>NUCLEOTIDE SEQUENCE [LARGE SCALE GENOMIC DNA]</scope>
    <source>
        <strain evidence="11 12">V22</strain>
    </source>
</reference>
<dbReference type="GO" id="GO:0046872">
    <property type="term" value="F:metal ion binding"/>
    <property type="evidence" value="ECO:0007669"/>
    <property type="project" value="UniProtKB-UniRule"/>
</dbReference>
<feature type="binding site" evidence="10">
    <location>
        <position position="148"/>
    </location>
    <ligand>
        <name>Mn(2+)</name>
        <dbReference type="ChEBI" id="CHEBI:29035"/>
    </ligand>
</feature>
<dbReference type="InterPro" id="IPR050646">
    <property type="entry name" value="Cas1"/>
</dbReference>
<dbReference type="GO" id="GO:0003677">
    <property type="term" value="F:DNA binding"/>
    <property type="evidence" value="ECO:0007669"/>
    <property type="project" value="UniProtKB-KW"/>
</dbReference>
<feature type="binding site" evidence="10">
    <location>
        <position position="206"/>
    </location>
    <ligand>
        <name>Mn(2+)</name>
        <dbReference type="ChEBI" id="CHEBI:29035"/>
    </ligand>
</feature>
<dbReference type="EC" id="3.1.-.-" evidence="10"/>
<dbReference type="GO" id="GO:0004520">
    <property type="term" value="F:DNA endonuclease activity"/>
    <property type="evidence" value="ECO:0007669"/>
    <property type="project" value="InterPro"/>
</dbReference>
<dbReference type="InterPro" id="IPR019855">
    <property type="entry name" value="CRISPR-assoc_Cas1_NMENI"/>
</dbReference>
<dbReference type="RefSeq" id="WP_145259989.1">
    <property type="nucleotide sequence ID" value="NZ_CP036316.1"/>
</dbReference>
<name>A0A517T5A7_9PLAN</name>